<dbReference type="GO" id="GO:0015627">
    <property type="term" value="C:type II protein secretion system complex"/>
    <property type="evidence" value="ECO:0007669"/>
    <property type="project" value="InterPro"/>
</dbReference>
<gene>
    <name evidence="3" type="ORF">JZ00_00670</name>
</gene>
<evidence type="ECO:0000313" key="4">
    <source>
        <dbReference type="Proteomes" id="UP000030949"/>
    </source>
</evidence>
<comment type="caution">
    <text evidence="3">The sequence shown here is derived from an EMBL/GenBank/DDBJ whole genome shotgun (WGS) entry which is preliminary data.</text>
</comment>
<dbReference type="RefSeq" id="WP_039588440.1">
    <property type="nucleotide sequence ID" value="NZ_JQGJ02000002.1"/>
</dbReference>
<organism evidence="3 4">
    <name type="scientific">Pseudomonas frederiksbergensis</name>
    <dbReference type="NCBI Taxonomy" id="104087"/>
    <lineage>
        <taxon>Bacteria</taxon>
        <taxon>Pseudomonadati</taxon>
        <taxon>Pseudomonadota</taxon>
        <taxon>Gammaproteobacteria</taxon>
        <taxon>Pseudomonadales</taxon>
        <taxon>Pseudomonadaceae</taxon>
        <taxon>Pseudomonas</taxon>
    </lineage>
</organism>
<keyword evidence="2" id="KW-0472">Membrane</keyword>
<dbReference type="OrthoDB" id="6994843at2"/>
<sequence>MNKFSTGRLQARWQDLRTRWRTSWQGLAARERRAVALAALVLGGGLTWLTLVEPPLKTIAYWQAETPKLRSQTEALEMLLRDVAGPARGQSLEISLRQALDAGGLGERYVLQPPSADAPGTWQLTFTDAPADGVIDWLLGNPRQFSLEVIEARLQRTAPVSSDPTPGTLSGTVRMNQASSAKEAS</sequence>
<reference evidence="4" key="1">
    <citation type="submission" date="2015-03" db="EMBL/GenBank/DDBJ databases">
        <title>Pseudomonas frederiksbergensis hydrocarbon degrader.</title>
        <authorList>
            <person name="Brown L.M."/>
            <person name="Ruiz O.N."/>
            <person name="Mueller S."/>
            <person name="Gunasekera T.S."/>
        </authorList>
    </citation>
    <scope>NUCLEOTIDE SEQUENCE [LARGE SCALE GENOMIC DNA]</scope>
    <source>
        <strain evidence="4">SI8</strain>
    </source>
</reference>
<dbReference type="AlphaFoldDB" id="A0A0B1Z6Z7"/>
<keyword evidence="2" id="KW-1133">Transmembrane helix</keyword>
<proteinExistence type="predicted"/>
<dbReference type="Proteomes" id="UP000030949">
    <property type="component" value="Unassembled WGS sequence"/>
</dbReference>
<feature type="compositionally biased region" description="Polar residues" evidence="1">
    <location>
        <begin position="158"/>
        <end position="185"/>
    </location>
</feature>
<feature type="region of interest" description="Disordered" evidence="1">
    <location>
        <begin position="157"/>
        <end position="185"/>
    </location>
</feature>
<evidence type="ECO:0000256" key="1">
    <source>
        <dbReference type="SAM" id="MobiDB-lite"/>
    </source>
</evidence>
<dbReference type="EMBL" id="JQGJ01000001">
    <property type="protein sequence ID" value="KHK66380.1"/>
    <property type="molecule type" value="Genomic_DNA"/>
</dbReference>
<dbReference type="GO" id="GO:0015628">
    <property type="term" value="P:protein secretion by the type II secretion system"/>
    <property type="evidence" value="ECO:0007669"/>
    <property type="project" value="InterPro"/>
</dbReference>
<accession>A0A0B1Z6Z7</accession>
<name>A0A0B1Z6Z7_9PSED</name>
<evidence type="ECO:0000313" key="3">
    <source>
        <dbReference type="EMBL" id="KHK66380.1"/>
    </source>
</evidence>
<dbReference type="Pfam" id="PF04612">
    <property type="entry name" value="T2SSM"/>
    <property type="match status" value="1"/>
</dbReference>
<protein>
    <submittedName>
        <fullName evidence="3">General secretion pathway protein GspM</fullName>
    </submittedName>
</protein>
<feature type="transmembrane region" description="Helical" evidence="2">
    <location>
        <begin position="34"/>
        <end position="51"/>
    </location>
</feature>
<evidence type="ECO:0000256" key="2">
    <source>
        <dbReference type="SAM" id="Phobius"/>
    </source>
</evidence>
<keyword evidence="2" id="KW-0812">Transmembrane</keyword>
<dbReference type="InterPro" id="IPR007690">
    <property type="entry name" value="T2SS_GspM"/>
</dbReference>